<feature type="domain" description="Helicase ATP-binding" evidence="4">
    <location>
        <begin position="101"/>
        <end position="313"/>
    </location>
</feature>
<evidence type="ECO:0000256" key="1">
    <source>
        <dbReference type="ARBA" id="ARBA00022741"/>
    </source>
</evidence>
<dbReference type="GO" id="GO:0004386">
    <property type="term" value="F:helicase activity"/>
    <property type="evidence" value="ECO:0007669"/>
    <property type="project" value="UniProtKB-KW"/>
</dbReference>
<keyword evidence="7" id="KW-1185">Reference proteome</keyword>
<proteinExistence type="predicted"/>
<dbReference type="SMART" id="SM00487">
    <property type="entry name" value="DEXDc"/>
    <property type="match status" value="1"/>
</dbReference>
<gene>
    <name evidence="6" type="ORF">GCM10009827_109600</name>
</gene>
<dbReference type="PROSITE" id="PS51194">
    <property type="entry name" value="HELICASE_CTER"/>
    <property type="match status" value="1"/>
</dbReference>
<accession>A0ABN2D6C7</accession>
<evidence type="ECO:0000313" key="6">
    <source>
        <dbReference type="EMBL" id="GAA1569882.1"/>
    </source>
</evidence>
<dbReference type="PROSITE" id="PS51192">
    <property type="entry name" value="HELICASE_ATP_BIND_1"/>
    <property type="match status" value="1"/>
</dbReference>
<comment type="caution">
    <text evidence="6">The sequence shown here is derived from an EMBL/GenBank/DDBJ whole genome shotgun (WGS) entry which is preliminary data.</text>
</comment>
<feature type="compositionally biased region" description="Basic and acidic residues" evidence="3">
    <location>
        <begin position="181"/>
        <end position="194"/>
    </location>
</feature>
<keyword evidence="6" id="KW-0347">Helicase</keyword>
<dbReference type="SMART" id="SM00490">
    <property type="entry name" value="HELICc"/>
    <property type="match status" value="1"/>
</dbReference>
<dbReference type="CDD" id="cd17923">
    <property type="entry name" value="DEXHc_Hrq1-like"/>
    <property type="match status" value="1"/>
</dbReference>
<dbReference type="InterPro" id="IPR027417">
    <property type="entry name" value="P-loop_NTPase"/>
</dbReference>
<dbReference type="InterPro" id="IPR014001">
    <property type="entry name" value="Helicase_ATP-bd"/>
</dbReference>
<dbReference type="RefSeq" id="WP_344514023.1">
    <property type="nucleotide sequence ID" value="NZ_BAAAQD010000043.1"/>
</dbReference>
<evidence type="ECO:0000313" key="7">
    <source>
        <dbReference type="Proteomes" id="UP001501470"/>
    </source>
</evidence>
<evidence type="ECO:0000259" key="4">
    <source>
        <dbReference type="PROSITE" id="PS51192"/>
    </source>
</evidence>
<dbReference type="Pfam" id="PF00271">
    <property type="entry name" value="Helicase_C"/>
    <property type="match status" value="1"/>
</dbReference>
<keyword evidence="6" id="KW-0378">Hydrolase</keyword>
<dbReference type="InterPro" id="IPR011545">
    <property type="entry name" value="DEAD/DEAH_box_helicase_dom"/>
</dbReference>
<evidence type="ECO:0000256" key="3">
    <source>
        <dbReference type="SAM" id="MobiDB-lite"/>
    </source>
</evidence>
<dbReference type="PANTHER" id="PTHR47957:SF3">
    <property type="entry name" value="ATP-DEPENDENT HELICASE HRQ1"/>
    <property type="match status" value="1"/>
</dbReference>
<sequence>MTTTVDPLATTSAIRDAYQRYLHTLLEPRDPQLAAALNQAIQREITEGVVKGPLLEASPPYATGATLRELVDEGVLHQRFTDLGSGVPLDRPLYRHQESAIRKVEAARNLVVATGTGSGKTESFLLPILNALITERAEGKLQPGVRALLLYPMNALANDQMKRLRSLLHKMPDITFGRYTGDTKESDRQARESFEQQNPDEPLLPNELLSREAMRRTPPHLLLTNYAMLEYLLLRPLDMDLFEGEHGGNWRFIVVDEAHVYDGARGAELAMLLRRLRDRVSGDRPLRCIATSATVGDKPAEVARFAQALFDAPFTWDPADPSQQDVVTSTRVQRPVGTEWGPLTDADYRTLLAADDPQQILARAHAAGLTGTDAGDALAHEQRVRRLRALLAVGPTPLTTVAADLFADAADPMAATTDLVALANKTLHHDGEPVLSARYHLFARATEGAFTCLGEHGPHVSLTNHERCRDCGDAAFEFGSCKRCGAVYLSGVIQRLGTEAIFRSRRSGDGKRVWLCLDESAGGADEDDETLDDPNVLDDRDGSLCTTCGAYVHGRRSSCVRAACAGARMRAVRVLNQNAGELTGCLGCGGRAAGLVRLFESGNDAAVSVLATAMYQALPAATDPVQAGLPGEGRKLLLFSDSRQAAAYFAPYLQDSYAKLQHRRLIFAGATDAFATDTDVRLEDVVFRAAKVADRFGVFERKQSRQTKERQLALWLQHEILSLDERNSLEGTGLLRWGLLRDAHWPAPKPLLQLGLDSDEVWHLIEELLRTIRMQGAVSAPDEVDPRDELFDPRRGPIYLRSEGPEPKRKVISWTPAKGRNRRLDYLQRVLQKLGYAGDAKAVLQDIWQFLVKGPAKDWLLKSSEPRLGTVYQLDHTEITCIPTAEGGSLWQCSLCRRTAPVSVLGVCPTMNCTGELHPWLLPRVVDDIDHYRALYRAMTAVPLSVLEHTAQWTSEKAAEIQQQFIRGEVNALSCSTTFELGVDVGELQAVVLRNMPPTTANYVQRAGRAGRRADSAALVLTYAQRRSHDLVRFRHPERMVAGEVRPPRLPLNNERIDRRHAHSVALAAFFRHCFQLDGTVWRTAGDFFLPGPDGVTPSTLVGTFLAPVPQSITASLRKILPAEVQNEIGIDTGDWVHALTDLLESTRREVEQDVEIYELKRQEAFAANDDKRVSRYGRVLNTVKRRDLLGLLANRNVLPKYGFPVDSVELKLTFADSQVATQLELSRDLGVAIYEYAPGAEVVAGGYVWRSAGVYRLPDRELEQRHYAACATCGHYREAIDPLDQVCPSCDAPLQGARHRYAVPIYGFVAASSGQRRPGARPPQRAWHGSTYVVSPGAEVDERVHPVIGGKITARAGARGELVAISDGVAGRGFRICSRCGFGESVATGRSNQHDSPITKQPCRGTFETLSLGHKYQTDVLELVIQSPVTVGADEAVWWSMLYALVEGAAEELEISRDDIDGTLFPTGFGQTALMLFDTVPGGAGHVRQIAKNLPQVLQRGLRRVANCECGEETSCYRCLRVFRNERHHDQLRRGSAADVLGRLIGRPATSSAGVPRISLTNLDPIRTLSRRFLLEEMLDEVFEPVSTGQIDLYEGRIVLVRCAGKALVGRLWLRRDDAGITEVGVQPLTGDALHAPPADVELFGVAV</sequence>
<dbReference type="Pfam" id="PF09369">
    <property type="entry name" value="MZB"/>
    <property type="match status" value="1"/>
</dbReference>
<dbReference type="Gene3D" id="3.40.50.300">
    <property type="entry name" value="P-loop containing nucleotide triphosphate hydrolases"/>
    <property type="match status" value="2"/>
</dbReference>
<reference evidence="6 7" key="1">
    <citation type="journal article" date="2019" name="Int. J. Syst. Evol. Microbiol.">
        <title>The Global Catalogue of Microorganisms (GCM) 10K type strain sequencing project: providing services to taxonomists for standard genome sequencing and annotation.</title>
        <authorList>
            <consortium name="The Broad Institute Genomics Platform"/>
            <consortium name="The Broad Institute Genome Sequencing Center for Infectious Disease"/>
            <person name="Wu L."/>
            <person name="Ma J."/>
        </authorList>
    </citation>
    <scope>NUCLEOTIDE SEQUENCE [LARGE SCALE GENOMIC DNA]</scope>
    <source>
        <strain evidence="6 7">JCM 15933</strain>
    </source>
</reference>
<name>A0ABN2D6C7_9ACTN</name>
<dbReference type="EMBL" id="BAAAQD010000043">
    <property type="protein sequence ID" value="GAA1569882.1"/>
    <property type="molecule type" value="Genomic_DNA"/>
</dbReference>
<feature type="region of interest" description="Disordered" evidence="3">
    <location>
        <begin position="178"/>
        <end position="203"/>
    </location>
</feature>
<evidence type="ECO:0000256" key="2">
    <source>
        <dbReference type="ARBA" id="ARBA00022840"/>
    </source>
</evidence>
<dbReference type="Proteomes" id="UP001501470">
    <property type="component" value="Unassembled WGS sequence"/>
</dbReference>
<dbReference type="InterPro" id="IPR018973">
    <property type="entry name" value="MZB"/>
</dbReference>
<evidence type="ECO:0000259" key="5">
    <source>
        <dbReference type="PROSITE" id="PS51194"/>
    </source>
</evidence>
<feature type="domain" description="Helicase C-terminal" evidence="5">
    <location>
        <begin position="894"/>
        <end position="1058"/>
    </location>
</feature>
<keyword evidence="1" id="KW-0547">Nucleotide-binding</keyword>
<organism evidence="6 7">
    <name type="scientific">Dactylosporangium maewongense</name>
    <dbReference type="NCBI Taxonomy" id="634393"/>
    <lineage>
        <taxon>Bacteria</taxon>
        <taxon>Bacillati</taxon>
        <taxon>Actinomycetota</taxon>
        <taxon>Actinomycetes</taxon>
        <taxon>Micromonosporales</taxon>
        <taxon>Micromonosporaceae</taxon>
        <taxon>Dactylosporangium</taxon>
    </lineage>
</organism>
<protein>
    <submittedName>
        <fullName evidence="6">DEAD/DEAH box helicase</fullName>
    </submittedName>
</protein>
<keyword evidence="2" id="KW-0067">ATP-binding</keyword>
<dbReference type="PANTHER" id="PTHR47957">
    <property type="entry name" value="ATP-DEPENDENT HELICASE HRQ1"/>
    <property type="match status" value="1"/>
</dbReference>
<dbReference type="SUPFAM" id="SSF52540">
    <property type="entry name" value="P-loop containing nucleoside triphosphate hydrolases"/>
    <property type="match status" value="2"/>
</dbReference>
<dbReference type="Pfam" id="PF00270">
    <property type="entry name" value="DEAD"/>
    <property type="match status" value="1"/>
</dbReference>
<dbReference type="InterPro" id="IPR001650">
    <property type="entry name" value="Helicase_C-like"/>
</dbReference>